<feature type="transmembrane region" description="Helical" evidence="12">
    <location>
        <begin position="716"/>
        <end position="732"/>
    </location>
</feature>
<keyword evidence="2" id="KW-1003">Cell membrane</keyword>
<dbReference type="PROSITE" id="PS50221">
    <property type="entry name" value="GAIN_B"/>
    <property type="match status" value="1"/>
</dbReference>
<feature type="transmembrane region" description="Helical" evidence="12">
    <location>
        <begin position="861"/>
        <end position="879"/>
    </location>
</feature>
<evidence type="ECO:0000256" key="6">
    <source>
        <dbReference type="ARBA" id="ARBA00023040"/>
    </source>
</evidence>
<feature type="region of interest" description="Disordered" evidence="11">
    <location>
        <begin position="1136"/>
        <end position="1164"/>
    </location>
</feature>
<feature type="compositionally biased region" description="Low complexity" evidence="11">
    <location>
        <begin position="134"/>
        <end position="153"/>
    </location>
</feature>
<feature type="transmembrane region" description="Helical" evidence="12">
    <location>
        <begin position="744"/>
        <end position="764"/>
    </location>
</feature>
<feature type="region of interest" description="Disordered" evidence="11">
    <location>
        <begin position="107"/>
        <end position="154"/>
    </location>
</feature>
<keyword evidence="5 12" id="KW-1133">Transmembrane helix</keyword>
<feature type="domain" description="G-protein coupled receptors family 2 profile 2" evidence="15">
    <location>
        <begin position="627"/>
        <end position="884"/>
    </location>
</feature>
<dbReference type="GO" id="GO:0005886">
    <property type="term" value="C:plasma membrane"/>
    <property type="evidence" value="ECO:0007669"/>
    <property type="project" value="UniProtKB-SubCell"/>
</dbReference>
<dbReference type="PROSITE" id="PS50261">
    <property type="entry name" value="G_PROTEIN_RECEP_F2_4"/>
    <property type="match status" value="1"/>
</dbReference>
<feature type="domain" description="GAIN-B" evidence="13">
    <location>
        <begin position="386"/>
        <end position="600"/>
    </location>
</feature>
<evidence type="ECO:0000313" key="17">
    <source>
        <dbReference type="Proteomes" id="UP000094527"/>
    </source>
</evidence>
<sequence>MKTSSLTSTTPRSAAGGSRQNPPWLSPSNPFGGSTETKSVDSSANRGASSTNEDPLAPDSIPYGPSLFGNLSNLSENDDKPWAGIGGERDGVGDVTESLDWAAQFERDKSKIDNGGGMDNMWSDKVAGGGEQGSVSSNSGTSNNNNNNNLNENALGPVRGVVTVSPTVFPTQRNHGGLDELDVERNHRYNSPHGRGDISKLYCESKMDRGMFWNWTMVGEVAKQPCPGGASGLARWKCVGNEQNNMPTWFPESPDLSDCKSAWLLSLQARVLEGDRISNVASDLAQVTSTKQMYGGDIAAAVRIIKTIATRMNDQLRTLTNQVSREDLAAELLGLILEAGSNLLEKTRLDPWRDLSYADQMKIATDLLVGLEDNAFLLANVVTSEKTLRKSVKNILTTIYAIEANNVREINFPSESTDHWGRMGDVLTMPAEALRENSDGGLVRLVCFAYNNLEHVLQPINPERGNEGGERRKLVNSRVISASLNQGRHIQLALPVQLTLRHLWLDNVSNPQCVFWDYTQDGWCAQSISGTKPRSHILLIVFPPSMTRSCSNTSLFVLPLFHSKWSEEGCRVVKTNRTHTMCQCTHLTNFAILMDLEPPPKHLPTPKMLQVLFYPGRLTPSASLGFGAVVSYVCSAVVILCLVLTIIITHFCIHGKVFQTMILKNLFFCLLMGEIIFMFGINQTQNSLGCTCIAIVLHFFALASILWLFLHGEFSLSIHLLCHFGFHLHLIVVEAAESGLSRQLWYYGVSYGSPAIVVLLSFLLDPRSYRSEEYCWIQTSFALLCFVGPAILVALATAAMIIYTSYKICGLVSTMPKKPNDDKALYVYASTWLRGSLLILFLMILSWTLRLLDLESESPSLSYASSISLAVEGIIILVFHVIKSEDMSNRFGMMIDLLVFCVPFLMQMISKICDCGKSSDASDTEMSTHSQQQLQAGQIANSTLQPAGGMLSEPCHNNHLTTQRIPDSRLLTLSRQPVDIRNHEGLYAKQLAAVGMQASPGFGDFGAGGMTSGGHRYPGDGVGILGLYSKGGVGMDGSWTRGSSYSDIRSAGFHRNDPVYEEIEKPNHMSPRASVSDLSEDEGHLYPHDIDIYHRNIYGQQTRSLSHYHPHMHGNKRKMDILQGGGEAANPLLSSLNRGIHPTQSQTHYSTRHRNPSDHHHHVSLKGLHPDEHILQNVHMV</sequence>
<dbReference type="InterPro" id="IPR000203">
    <property type="entry name" value="GPS"/>
</dbReference>
<dbReference type="PANTHER" id="PTHR12011">
    <property type="entry name" value="ADHESION G-PROTEIN COUPLED RECEPTOR"/>
    <property type="match status" value="1"/>
</dbReference>
<dbReference type="Pfam" id="PF01825">
    <property type="entry name" value="GPS"/>
    <property type="match status" value="1"/>
</dbReference>
<organism evidence="16 17">
    <name type="scientific">Orchesella cincta</name>
    <name type="common">Springtail</name>
    <name type="synonym">Podura cincta</name>
    <dbReference type="NCBI Taxonomy" id="48709"/>
    <lineage>
        <taxon>Eukaryota</taxon>
        <taxon>Metazoa</taxon>
        <taxon>Ecdysozoa</taxon>
        <taxon>Arthropoda</taxon>
        <taxon>Hexapoda</taxon>
        <taxon>Collembola</taxon>
        <taxon>Entomobryomorpha</taxon>
        <taxon>Entomobryoidea</taxon>
        <taxon>Orchesellidae</taxon>
        <taxon>Orchesellinae</taxon>
        <taxon>Orchesella</taxon>
    </lineage>
</organism>
<dbReference type="GO" id="GO:0007166">
    <property type="term" value="P:cell surface receptor signaling pathway"/>
    <property type="evidence" value="ECO:0007669"/>
    <property type="project" value="InterPro"/>
</dbReference>
<dbReference type="PANTHER" id="PTHR12011:SF347">
    <property type="entry name" value="FI21270P1-RELATED"/>
    <property type="match status" value="1"/>
</dbReference>
<evidence type="ECO:0000259" key="13">
    <source>
        <dbReference type="PROSITE" id="PS50221"/>
    </source>
</evidence>
<dbReference type="STRING" id="48709.A0A1D2N1S9"/>
<feature type="compositionally biased region" description="Basic and acidic residues" evidence="11">
    <location>
        <begin position="77"/>
        <end position="91"/>
    </location>
</feature>
<dbReference type="SUPFAM" id="SSF111418">
    <property type="entry name" value="Hormone receptor domain"/>
    <property type="match status" value="1"/>
</dbReference>
<reference evidence="16 17" key="1">
    <citation type="journal article" date="2016" name="Genome Biol. Evol.">
        <title>Gene Family Evolution Reflects Adaptation to Soil Environmental Stressors in the Genome of the Collembolan Orchesella cincta.</title>
        <authorList>
            <person name="Faddeeva-Vakhrusheva A."/>
            <person name="Derks M.F."/>
            <person name="Anvar S.Y."/>
            <person name="Agamennone V."/>
            <person name="Suring W."/>
            <person name="Smit S."/>
            <person name="van Straalen N.M."/>
            <person name="Roelofs D."/>
        </authorList>
    </citation>
    <scope>NUCLEOTIDE SEQUENCE [LARGE SCALE GENOMIC DNA]</scope>
    <source>
        <tissue evidence="16">Mixed pool</tissue>
    </source>
</reference>
<evidence type="ECO:0000256" key="10">
    <source>
        <dbReference type="ARBA" id="ARBA00023224"/>
    </source>
</evidence>
<feature type="compositionally biased region" description="Polar residues" evidence="11">
    <location>
        <begin position="1"/>
        <end position="53"/>
    </location>
</feature>
<dbReference type="Gene3D" id="2.60.220.50">
    <property type="match status" value="2"/>
</dbReference>
<evidence type="ECO:0000256" key="11">
    <source>
        <dbReference type="SAM" id="MobiDB-lite"/>
    </source>
</evidence>
<feature type="compositionally biased region" description="Polar residues" evidence="11">
    <location>
        <begin position="1136"/>
        <end position="1149"/>
    </location>
</feature>
<evidence type="ECO:0000256" key="2">
    <source>
        <dbReference type="ARBA" id="ARBA00022475"/>
    </source>
</evidence>
<dbReference type="SMART" id="SM00008">
    <property type="entry name" value="HormR"/>
    <property type="match status" value="1"/>
</dbReference>
<dbReference type="Pfam" id="PF02793">
    <property type="entry name" value="HRM"/>
    <property type="match status" value="1"/>
</dbReference>
<evidence type="ECO:0000256" key="9">
    <source>
        <dbReference type="ARBA" id="ARBA00023170"/>
    </source>
</evidence>
<feature type="transmembrane region" description="Helical" evidence="12">
    <location>
        <begin position="624"/>
        <end position="649"/>
    </location>
</feature>
<keyword evidence="7 12" id="KW-0472">Membrane</keyword>
<dbReference type="EMBL" id="LJIJ01000291">
    <property type="protein sequence ID" value="ODM99246.1"/>
    <property type="molecule type" value="Genomic_DNA"/>
</dbReference>
<dbReference type="AlphaFoldDB" id="A0A1D2N1S9"/>
<dbReference type="InterPro" id="IPR046338">
    <property type="entry name" value="GAIN_dom_sf"/>
</dbReference>
<dbReference type="SMART" id="SM00303">
    <property type="entry name" value="GPS"/>
    <property type="match status" value="1"/>
</dbReference>
<proteinExistence type="predicted"/>
<evidence type="ECO:0000259" key="15">
    <source>
        <dbReference type="PROSITE" id="PS50261"/>
    </source>
</evidence>
<dbReference type="OMA" id="XTASYLC"/>
<accession>A0A1D2N1S9</accession>
<keyword evidence="6" id="KW-0297">G-protein coupled receptor</keyword>
<dbReference type="Proteomes" id="UP000094527">
    <property type="component" value="Unassembled WGS sequence"/>
</dbReference>
<comment type="subcellular location">
    <subcellularLocation>
        <location evidence="1">Cell membrane</location>
        <topology evidence="1">Multi-pass membrane protein</topology>
    </subcellularLocation>
</comment>
<dbReference type="Pfam" id="PF00002">
    <property type="entry name" value="7tm_2"/>
    <property type="match status" value="1"/>
</dbReference>
<evidence type="ECO:0000313" key="16">
    <source>
        <dbReference type="EMBL" id="ODM99246.1"/>
    </source>
</evidence>
<evidence type="ECO:0000256" key="4">
    <source>
        <dbReference type="ARBA" id="ARBA00022729"/>
    </source>
</evidence>
<gene>
    <name evidence="16" type="ORF">Ocin01_07436</name>
</gene>
<name>A0A1D2N1S9_ORCCI</name>
<protein>
    <submittedName>
        <fullName evidence="16">Latrophilin Cirl</fullName>
    </submittedName>
</protein>
<keyword evidence="8" id="KW-1015">Disulfide bond</keyword>
<evidence type="ECO:0000256" key="5">
    <source>
        <dbReference type="ARBA" id="ARBA00022989"/>
    </source>
</evidence>
<feature type="transmembrane region" description="Helical" evidence="12">
    <location>
        <begin position="776"/>
        <end position="804"/>
    </location>
</feature>
<dbReference type="PROSITE" id="PS50227">
    <property type="entry name" value="G_PROTEIN_RECEP_F2_3"/>
    <property type="match status" value="1"/>
</dbReference>
<keyword evidence="3 12" id="KW-0812">Transmembrane</keyword>
<keyword evidence="17" id="KW-1185">Reference proteome</keyword>
<keyword evidence="4" id="KW-0732">Signal</keyword>
<dbReference type="InterPro" id="IPR036445">
    <property type="entry name" value="GPCR_2_extracell_dom_sf"/>
</dbReference>
<keyword evidence="9" id="KW-0675">Receptor</keyword>
<dbReference type="Gene3D" id="4.10.1240.10">
    <property type="entry name" value="GPCR, family 2, extracellular hormone receptor domain"/>
    <property type="match status" value="1"/>
</dbReference>
<feature type="transmembrane region" description="Helical" evidence="12">
    <location>
        <begin position="825"/>
        <end position="849"/>
    </location>
</feature>
<feature type="compositionally biased region" description="Basic residues" evidence="11">
    <location>
        <begin position="1150"/>
        <end position="1164"/>
    </location>
</feature>
<dbReference type="GO" id="GO:0004930">
    <property type="term" value="F:G protein-coupled receptor activity"/>
    <property type="evidence" value="ECO:0007669"/>
    <property type="project" value="UniProtKB-KW"/>
</dbReference>
<dbReference type="InterPro" id="IPR032471">
    <property type="entry name" value="AGRL2-4_GAIN_subdom_A"/>
</dbReference>
<dbReference type="InterPro" id="IPR057244">
    <property type="entry name" value="GAIN_B"/>
</dbReference>
<dbReference type="Gene3D" id="1.20.1070.10">
    <property type="entry name" value="Rhodopsin 7-helix transmembrane proteins"/>
    <property type="match status" value="1"/>
</dbReference>
<evidence type="ECO:0000256" key="1">
    <source>
        <dbReference type="ARBA" id="ARBA00004651"/>
    </source>
</evidence>
<feature type="domain" description="G-protein coupled receptors family 2 profile 1" evidence="14">
    <location>
        <begin position="199"/>
        <end position="263"/>
    </location>
</feature>
<evidence type="ECO:0000259" key="14">
    <source>
        <dbReference type="PROSITE" id="PS50227"/>
    </source>
</evidence>
<keyword evidence="10" id="KW-0807">Transducer</keyword>
<dbReference type="InterPro" id="IPR000832">
    <property type="entry name" value="GPCR_2_secretin-like"/>
</dbReference>
<evidence type="ECO:0000256" key="7">
    <source>
        <dbReference type="ARBA" id="ARBA00023136"/>
    </source>
</evidence>
<dbReference type="Pfam" id="PF16489">
    <property type="entry name" value="GAIN"/>
    <property type="match status" value="1"/>
</dbReference>
<comment type="caution">
    <text evidence="16">The sequence shown here is derived from an EMBL/GenBank/DDBJ whole genome shotgun (WGS) entry which is preliminary data.</text>
</comment>
<dbReference type="InterPro" id="IPR017981">
    <property type="entry name" value="GPCR_2-like_7TM"/>
</dbReference>
<evidence type="ECO:0000256" key="12">
    <source>
        <dbReference type="SAM" id="Phobius"/>
    </source>
</evidence>
<dbReference type="Gene3D" id="1.25.40.610">
    <property type="match status" value="1"/>
</dbReference>
<feature type="region of interest" description="Disordered" evidence="11">
    <location>
        <begin position="1"/>
        <end position="91"/>
    </location>
</feature>
<dbReference type="OrthoDB" id="1100386at2759"/>
<evidence type="ECO:0000256" key="3">
    <source>
        <dbReference type="ARBA" id="ARBA00022692"/>
    </source>
</evidence>
<dbReference type="InterPro" id="IPR001879">
    <property type="entry name" value="GPCR_2_extracellular_dom"/>
</dbReference>
<feature type="transmembrane region" description="Helical" evidence="12">
    <location>
        <begin position="661"/>
        <end position="681"/>
    </location>
</feature>
<evidence type="ECO:0000256" key="8">
    <source>
        <dbReference type="ARBA" id="ARBA00023157"/>
    </source>
</evidence>
<feature type="transmembrane region" description="Helical" evidence="12">
    <location>
        <begin position="688"/>
        <end position="710"/>
    </location>
</feature>